<evidence type="ECO:0000256" key="8">
    <source>
        <dbReference type="ARBA" id="ARBA00023144"/>
    </source>
</evidence>
<dbReference type="PANTHER" id="PTHR43725:SF47">
    <property type="entry name" value="UDP-GLUCOSE 4-EPIMERASE"/>
    <property type="match status" value="1"/>
</dbReference>
<evidence type="ECO:0000256" key="5">
    <source>
        <dbReference type="ARBA" id="ARBA00013189"/>
    </source>
</evidence>
<dbReference type="RefSeq" id="WP_013541293.1">
    <property type="nucleotide sequence ID" value="NC_014931.1"/>
</dbReference>
<evidence type="ECO:0000256" key="6">
    <source>
        <dbReference type="ARBA" id="ARBA00018569"/>
    </source>
</evidence>
<comment type="pathway">
    <text evidence="3 10">Carbohydrate metabolism; galactose metabolism.</text>
</comment>
<dbReference type="GO" id="GO:0003978">
    <property type="term" value="F:UDP-glucose 4-epimerase activity"/>
    <property type="evidence" value="ECO:0007669"/>
    <property type="project" value="UniProtKB-UniRule"/>
</dbReference>
<keyword evidence="10" id="KW-0119">Carbohydrate metabolism</keyword>
<comment type="similarity">
    <text evidence="4 10">Belongs to the NAD(P)-dependent epimerase/dehydratase family.</text>
</comment>
<organism evidence="12 13">
    <name type="scientific">Variovorax paradoxus (strain EPS)</name>
    <dbReference type="NCBI Taxonomy" id="595537"/>
    <lineage>
        <taxon>Bacteria</taxon>
        <taxon>Pseudomonadati</taxon>
        <taxon>Pseudomonadota</taxon>
        <taxon>Betaproteobacteria</taxon>
        <taxon>Burkholderiales</taxon>
        <taxon>Comamonadaceae</taxon>
        <taxon>Variovorax</taxon>
    </lineage>
</organism>
<sequence length="353" mass="38032">MSHPKILVTGGAGFIGSHVCVTLIEAGLRPVVLDTLVNSDPRSLQRVANITGVEPPLVRGDVRDPVALDRAFAEHGFDAVMHLAGLKAVGQSVSDSIGYYDVNVAGSLALIRAMERAGVRTLIFSSSATVYGDNQHSPIRESATYAAVNPYGRTKEMVERMAADLTRADQRWGIACLRFFNPIGAHESGLLGEHPHGPPDNLLPYVAQVAVGGRGHVVVHGNDYETPDGTGVRDYVHVMDVAEGHLAALRYAATHRGLLTVNLGTGRGASVLEVIAAFERAAGREIPVHIGPRRPGDAAAYWADVQHARDRLGWRARRNLDQMCADCWRWQLANPRGFDDPSPELTAKRLAAA</sequence>
<evidence type="ECO:0000256" key="3">
    <source>
        <dbReference type="ARBA" id="ARBA00004947"/>
    </source>
</evidence>
<gene>
    <name evidence="12" type="ordered locus">Varpa_2874</name>
</gene>
<comment type="subunit">
    <text evidence="10">Homodimer.</text>
</comment>
<dbReference type="NCBIfam" id="NF007956">
    <property type="entry name" value="PRK10675.1"/>
    <property type="match status" value="1"/>
</dbReference>
<dbReference type="GO" id="GO:0006012">
    <property type="term" value="P:galactose metabolic process"/>
    <property type="evidence" value="ECO:0007669"/>
    <property type="project" value="UniProtKB-UniPathway"/>
</dbReference>
<dbReference type="OrthoDB" id="9803010at2"/>
<accession>E6V5S4</accession>
<evidence type="ECO:0000313" key="13">
    <source>
        <dbReference type="Proteomes" id="UP000008917"/>
    </source>
</evidence>
<dbReference type="InterPro" id="IPR036291">
    <property type="entry name" value="NAD(P)-bd_dom_sf"/>
</dbReference>
<comment type="cofactor">
    <cofactor evidence="2 10">
        <name>NAD(+)</name>
        <dbReference type="ChEBI" id="CHEBI:57540"/>
    </cofactor>
</comment>
<dbReference type="eggNOG" id="COG1087">
    <property type="taxonomic scope" value="Bacteria"/>
</dbReference>
<keyword evidence="9 10" id="KW-0413">Isomerase</keyword>
<evidence type="ECO:0000256" key="7">
    <source>
        <dbReference type="ARBA" id="ARBA00023027"/>
    </source>
</evidence>
<keyword evidence="7 10" id="KW-0520">NAD</keyword>
<protein>
    <recommendedName>
        <fullName evidence="6 10">UDP-glucose 4-epimerase</fullName>
        <ecNumber evidence="5 10">5.1.3.2</ecNumber>
    </recommendedName>
</protein>
<dbReference type="InterPro" id="IPR001509">
    <property type="entry name" value="Epimerase_deHydtase"/>
</dbReference>
<dbReference type="GO" id="GO:0005829">
    <property type="term" value="C:cytosol"/>
    <property type="evidence" value="ECO:0007669"/>
    <property type="project" value="TreeGrafter"/>
</dbReference>
<dbReference type="KEGG" id="vpe:Varpa_2874"/>
<keyword evidence="8" id="KW-0299">Galactose metabolism</keyword>
<evidence type="ECO:0000256" key="4">
    <source>
        <dbReference type="ARBA" id="ARBA00007637"/>
    </source>
</evidence>
<dbReference type="InterPro" id="IPR005886">
    <property type="entry name" value="UDP_G4E"/>
</dbReference>
<evidence type="ECO:0000256" key="10">
    <source>
        <dbReference type="RuleBase" id="RU366046"/>
    </source>
</evidence>
<dbReference type="AlphaFoldDB" id="E6V5S4"/>
<name>E6V5S4_VARPE</name>
<dbReference type="EC" id="5.1.3.2" evidence="5 10"/>
<proteinExistence type="inferred from homology"/>
<evidence type="ECO:0000256" key="9">
    <source>
        <dbReference type="ARBA" id="ARBA00023235"/>
    </source>
</evidence>
<dbReference type="PANTHER" id="PTHR43725">
    <property type="entry name" value="UDP-GLUCOSE 4-EPIMERASE"/>
    <property type="match status" value="1"/>
</dbReference>
<comment type="catalytic activity">
    <reaction evidence="1 10">
        <text>UDP-alpha-D-glucose = UDP-alpha-D-galactose</text>
        <dbReference type="Rhea" id="RHEA:22168"/>
        <dbReference type="ChEBI" id="CHEBI:58885"/>
        <dbReference type="ChEBI" id="CHEBI:66914"/>
        <dbReference type="EC" id="5.1.3.2"/>
    </reaction>
</comment>
<dbReference type="CDD" id="cd05247">
    <property type="entry name" value="UDP_G4E_1_SDR_e"/>
    <property type="match status" value="1"/>
</dbReference>
<evidence type="ECO:0000313" key="12">
    <source>
        <dbReference type="EMBL" id="ADU37065.1"/>
    </source>
</evidence>
<dbReference type="UniPathway" id="UPA00214"/>
<reference evidence="12 13" key="2">
    <citation type="journal article" date="2013" name="Genome Announc.">
        <title>Genome of the Root-Associated Plant Growth-Promoting Bacterium Variovorax paradoxus Strain EPS.</title>
        <authorList>
            <person name="Han J.I."/>
            <person name="Spain J.C."/>
            <person name="Leadbetter J.R."/>
            <person name="Ovchinnikova G."/>
            <person name="Goodwin L.A."/>
            <person name="Han C.S."/>
            <person name="Woyke T."/>
            <person name="Davenport K.W."/>
            <person name="Orwin P.M."/>
        </authorList>
    </citation>
    <scope>NUCLEOTIDE SEQUENCE [LARGE SCALE GENOMIC DNA]</scope>
    <source>
        <strain evidence="12 13">EPS</strain>
    </source>
</reference>
<dbReference type="SUPFAM" id="SSF51735">
    <property type="entry name" value="NAD(P)-binding Rossmann-fold domains"/>
    <property type="match status" value="1"/>
</dbReference>
<dbReference type="HOGENOM" id="CLU_007383_1_10_4"/>
<evidence type="ECO:0000256" key="2">
    <source>
        <dbReference type="ARBA" id="ARBA00001911"/>
    </source>
</evidence>
<evidence type="ECO:0000256" key="1">
    <source>
        <dbReference type="ARBA" id="ARBA00000083"/>
    </source>
</evidence>
<dbReference type="Proteomes" id="UP000008917">
    <property type="component" value="Chromosome"/>
</dbReference>
<dbReference type="Gene3D" id="3.90.25.10">
    <property type="entry name" value="UDP-galactose 4-epimerase, domain 1"/>
    <property type="match status" value="1"/>
</dbReference>
<dbReference type="STRING" id="595537.Varpa_2874"/>
<feature type="domain" description="NAD-dependent epimerase/dehydratase" evidence="11">
    <location>
        <begin position="6"/>
        <end position="255"/>
    </location>
</feature>
<evidence type="ECO:0000259" key="11">
    <source>
        <dbReference type="Pfam" id="PF01370"/>
    </source>
</evidence>
<dbReference type="NCBIfam" id="TIGR01179">
    <property type="entry name" value="galE"/>
    <property type="match status" value="1"/>
</dbReference>
<reference evidence="13" key="1">
    <citation type="submission" date="2010-12" db="EMBL/GenBank/DDBJ databases">
        <title>Complete sequence of Variovorax paradoxus EPS.</title>
        <authorList>
            <consortium name="US DOE Joint Genome Institute"/>
            <person name="Lucas S."/>
            <person name="Copeland A."/>
            <person name="Lapidus A."/>
            <person name="Cheng J.-F."/>
            <person name="Goodwin L."/>
            <person name="Pitluck S."/>
            <person name="Teshima H."/>
            <person name="Detter J.C."/>
            <person name="Han C."/>
            <person name="Tapia R."/>
            <person name="Land M."/>
            <person name="Hauser L."/>
            <person name="Kyrpides N."/>
            <person name="Ivanova N."/>
            <person name="Ovchinnikova G."/>
            <person name="Orwin P."/>
            <person name="Han J.-I.G."/>
            <person name="Woyke T."/>
        </authorList>
    </citation>
    <scope>NUCLEOTIDE SEQUENCE [LARGE SCALE GENOMIC DNA]</scope>
    <source>
        <strain evidence="13">EPS</strain>
    </source>
</reference>
<dbReference type="Pfam" id="PF01370">
    <property type="entry name" value="Epimerase"/>
    <property type="match status" value="1"/>
</dbReference>
<dbReference type="EMBL" id="CP002417">
    <property type="protein sequence ID" value="ADU37065.1"/>
    <property type="molecule type" value="Genomic_DNA"/>
</dbReference>
<dbReference type="Gene3D" id="3.40.50.720">
    <property type="entry name" value="NAD(P)-binding Rossmann-like Domain"/>
    <property type="match status" value="1"/>
</dbReference>